<evidence type="ECO:0000313" key="6">
    <source>
        <dbReference type="EMBL" id="PZW41859.1"/>
    </source>
</evidence>
<accession>A0A2W7I6I4</accession>
<feature type="binding site" evidence="5">
    <location>
        <position position="76"/>
    </location>
    <ligand>
        <name>S-adenosyl-L-methionine</name>
        <dbReference type="ChEBI" id="CHEBI:59789"/>
    </ligand>
</feature>
<dbReference type="PANTHER" id="PTHR33603">
    <property type="entry name" value="METHYLTRANSFERASE"/>
    <property type="match status" value="1"/>
</dbReference>
<evidence type="ECO:0000256" key="4">
    <source>
        <dbReference type="ARBA" id="ARBA00038303"/>
    </source>
</evidence>
<keyword evidence="1 5" id="KW-0489">Methyltransferase</keyword>
<proteinExistence type="inferred from homology"/>
<comment type="caution">
    <text evidence="6">The sequence shown here is derived from an EMBL/GenBank/DDBJ whole genome shotgun (WGS) entry which is preliminary data.</text>
</comment>
<comment type="subunit">
    <text evidence="5">Homodimer.</text>
</comment>
<keyword evidence="7" id="KW-1185">Reference proteome</keyword>
<dbReference type="HAMAP" id="MF_00658">
    <property type="entry name" value="23SrRNA_methyltr_H"/>
    <property type="match status" value="1"/>
</dbReference>
<dbReference type="GO" id="GO:0005737">
    <property type="term" value="C:cytoplasm"/>
    <property type="evidence" value="ECO:0007669"/>
    <property type="project" value="UniProtKB-SubCell"/>
</dbReference>
<dbReference type="RefSeq" id="WP_111399435.1">
    <property type="nucleotide sequence ID" value="NZ_QKYU01000020.1"/>
</dbReference>
<dbReference type="InterPro" id="IPR029026">
    <property type="entry name" value="tRNA_m1G_MTases_N"/>
</dbReference>
<name>A0A2W7I6I4_9PROT</name>
<evidence type="ECO:0000256" key="5">
    <source>
        <dbReference type="HAMAP-Rule" id="MF_00658"/>
    </source>
</evidence>
<keyword evidence="5" id="KW-0698">rRNA processing</keyword>
<evidence type="ECO:0000256" key="3">
    <source>
        <dbReference type="ARBA" id="ARBA00022691"/>
    </source>
</evidence>
<sequence length="162" mass="17372">MPLQRNKATKPRLLLAVGRLRSGPEAALYAEMAGRLRPALSLREIPEAKGSAAEVRRREGAALLAALPEGALAVALDLGGGAPDSTRFAAMTEGWDACGRSIAFLIGGAEGLDPAVLARADQSLSLGPLTWPHFWVRAMLAEQLFRAQCIRSGHPYHRAWRP</sequence>
<comment type="subcellular location">
    <subcellularLocation>
        <location evidence="5">Cytoplasm</location>
    </subcellularLocation>
</comment>
<comment type="similarity">
    <text evidence="4 5">Belongs to the RNA methyltransferase RlmH family.</text>
</comment>
<dbReference type="EC" id="2.1.1.177" evidence="5"/>
<dbReference type="InterPro" id="IPR003742">
    <property type="entry name" value="RlmH-like"/>
</dbReference>
<comment type="function">
    <text evidence="5">Specifically methylates the pseudouridine at position 1915 (m3Psi1915) in 23S rRNA.</text>
</comment>
<dbReference type="Gene3D" id="3.40.1280.10">
    <property type="match status" value="1"/>
</dbReference>
<feature type="binding site" evidence="5">
    <location>
        <begin position="126"/>
        <end position="131"/>
    </location>
    <ligand>
        <name>S-adenosyl-L-methionine</name>
        <dbReference type="ChEBI" id="CHEBI:59789"/>
    </ligand>
</feature>
<dbReference type="Proteomes" id="UP000249688">
    <property type="component" value="Unassembled WGS sequence"/>
</dbReference>
<evidence type="ECO:0000256" key="2">
    <source>
        <dbReference type="ARBA" id="ARBA00022679"/>
    </source>
</evidence>
<dbReference type="Pfam" id="PF02590">
    <property type="entry name" value="SPOUT_MTase"/>
    <property type="match status" value="1"/>
</dbReference>
<gene>
    <name evidence="5" type="primary">rlmH</name>
    <name evidence="6" type="ORF">C8P66_12050</name>
</gene>
<keyword evidence="3 5" id="KW-0949">S-adenosyl-L-methionine</keyword>
<dbReference type="PANTHER" id="PTHR33603:SF1">
    <property type="entry name" value="RIBOSOMAL RNA LARGE SUBUNIT METHYLTRANSFERASE H"/>
    <property type="match status" value="1"/>
</dbReference>
<dbReference type="CDD" id="cd18081">
    <property type="entry name" value="RlmH-like"/>
    <property type="match status" value="1"/>
</dbReference>
<dbReference type="EMBL" id="QKYU01000020">
    <property type="protein sequence ID" value="PZW41859.1"/>
    <property type="molecule type" value="Genomic_DNA"/>
</dbReference>
<dbReference type="OrthoDB" id="9806643at2"/>
<organism evidence="6 7">
    <name type="scientific">Humitalea rosea</name>
    <dbReference type="NCBI Taxonomy" id="990373"/>
    <lineage>
        <taxon>Bacteria</taxon>
        <taxon>Pseudomonadati</taxon>
        <taxon>Pseudomonadota</taxon>
        <taxon>Alphaproteobacteria</taxon>
        <taxon>Acetobacterales</taxon>
        <taxon>Roseomonadaceae</taxon>
        <taxon>Humitalea</taxon>
    </lineage>
</organism>
<keyword evidence="5" id="KW-0963">Cytoplasm</keyword>
<dbReference type="PIRSF" id="PIRSF004505">
    <property type="entry name" value="MT_bac"/>
    <property type="match status" value="1"/>
</dbReference>
<reference evidence="6 7" key="1">
    <citation type="submission" date="2018-06" db="EMBL/GenBank/DDBJ databases">
        <title>Genomic Encyclopedia of Archaeal and Bacterial Type Strains, Phase II (KMG-II): from individual species to whole genera.</title>
        <authorList>
            <person name="Goeker M."/>
        </authorList>
    </citation>
    <scope>NUCLEOTIDE SEQUENCE [LARGE SCALE GENOMIC DNA]</scope>
    <source>
        <strain evidence="6 7">DSM 24525</strain>
    </source>
</reference>
<evidence type="ECO:0000313" key="7">
    <source>
        <dbReference type="Proteomes" id="UP000249688"/>
    </source>
</evidence>
<comment type="catalytic activity">
    <reaction evidence="5">
        <text>pseudouridine(1915) in 23S rRNA + S-adenosyl-L-methionine = N(3)-methylpseudouridine(1915) in 23S rRNA + S-adenosyl-L-homocysteine + H(+)</text>
        <dbReference type="Rhea" id="RHEA:42752"/>
        <dbReference type="Rhea" id="RHEA-COMP:10221"/>
        <dbReference type="Rhea" id="RHEA-COMP:10222"/>
        <dbReference type="ChEBI" id="CHEBI:15378"/>
        <dbReference type="ChEBI" id="CHEBI:57856"/>
        <dbReference type="ChEBI" id="CHEBI:59789"/>
        <dbReference type="ChEBI" id="CHEBI:65314"/>
        <dbReference type="ChEBI" id="CHEBI:74486"/>
        <dbReference type="EC" id="2.1.1.177"/>
    </reaction>
</comment>
<feature type="binding site" evidence="5">
    <location>
        <position position="107"/>
    </location>
    <ligand>
        <name>S-adenosyl-L-methionine</name>
        <dbReference type="ChEBI" id="CHEBI:59789"/>
    </ligand>
</feature>
<dbReference type="AlphaFoldDB" id="A0A2W7I6I4"/>
<evidence type="ECO:0000256" key="1">
    <source>
        <dbReference type="ARBA" id="ARBA00022603"/>
    </source>
</evidence>
<dbReference type="SUPFAM" id="SSF75217">
    <property type="entry name" value="alpha/beta knot"/>
    <property type="match status" value="1"/>
</dbReference>
<protein>
    <recommendedName>
        <fullName evidence="5">Ribosomal RNA large subunit methyltransferase H</fullName>
        <ecNumber evidence="5">2.1.1.177</ecNumber>
    </recommendedName>
    <alternativeName>
        <fullName evidence="5">23S rRNA (pseudouridine1915-N3)-methyltransferase</fullName>
    </alternativeName>
    <alternativeName>
        <fullName evidence="5">23S rRNA m3Psi1915 methyltransferase</fullName>
    </alternativeName>
    <alternativeName>
        <fullName evidence="5">rRNA (pseudouridine-N3-)-methyltransferase RlmH</fullName>
    </alternativeName>
</protein>
<dbReference type="InterPro" id="IPR029028">
    <property type="entry name" value="Alpha/beta_knot_MTases"/>
</dbReference>
<dbReference type="GO" id="GO:0070038">
    <property type="term" value="F:rRNA (pseudouridine-N3-)-methyltransferase activity"/>
    <property type="evidence" value="ECO:0007669"/>
    <property type="project" value="UniProtKB-UniRule"/>
</dbReference>
<keyword evidence="2 5" id="KW-0808">Transferase</keyword>